<accession>A0A8K0I2S9</accession>
<name>A0A8K0I2S9_COCNU</name>
<feature type="transmembrane region" description="Helical" evidence="1">
    <location>
        <begin position="21"/>
        <end position="42"/>
    </location>
</feature>
<proteinExistence type="predicted"/>
<keyword evidence="1" id="KW-1133">Transmembrane helix</keyword>
<dbReference type="PANTHER" id="PTHR34268:SF8">
    <property type="entry name" value="FAE DOMAIN-CONTAINING PROTEIN"/>
    <property type="match status" value="1"/>
</dbReference>
<gene>
    <name evidence="2" type="ORF">COCNU_03G003390</name>
</gene>
<comment type="caution">
    <text evidence="2">The sequence shown here is derived from an EMBL/GenBank/DDBJ whole genome shotgun (WGS) entry which is preliminary data.</text>
</comment>
<sequence>IVSHSTTAMAFEELSDYLVKVGLFILVQILVYLVLASSSNVFSNAKMRSFSFQSNRSPSLRRMNAWLYDLPAGIEPSPRPSDLKD</sequence>
<dbReference type="AlphaFoldDB" id="A0A8K0I2S9"/>
<dbReference type="EMBL" id="CM017874">
    <property type="protein sequence ID" value="KAG1334220.1"/>
    <property type="molecule type" value="Genomic_DNA"/>
</dbReference>
<dbReference type="OrthoDB" id="999321at2759"/>
<keyword evidence="1" id="KW-0812">Transmembrane</keyword>
<evidence type="ECO:0000313" key="3">
    <source>
        <dbReference type="Proteomes" id="UP000797356"/>
    </source>
</evidence>
<evidence type="ECO:0000313" key="2">
    <source>
        <dbReference type="EMBL" id="KAG1334220.1"/>
    </source>
</evidence>
<organism evidence="2 3">
    <name type="scientific">Cocos nucifera</name>
    <name type="common">Coconut palm</name>
    <dbReference type="NCBI Taxonomy" id="13894"/>
    <lineage>
        <taxon>Eukaryota</taxon>
        <taxon>Viridiplantae</taxon>
        <taxon>Streptophyta</taxon>
        <taxon>Embryophyta</taxon>
        <taxon>Tracheophyta</taxon>
        <taxon>Spermatophyta</taxon>
        <taxon>Magnoliopsida</taxon>
        <taxon>Liliopsida</taxon>
        <taxon>Arecaceae</taxon>
        <taxon>Arecoideae</taxon>
        <taxon>Cocoseae</taxon>
        <taxon>Attaleinae</taxon>
        <taxon>Cocos</taxon>
    </lineage>
</organism>
<evidence type="ECO:0000256" key="1">
    <source>
        <dbReference type="SAM" id="Phobius"/>
    </source>
</evidence>
<feature type="non-terminal residue" evidence="2">
    <location>
        <position position="1"/>
    </location>
</feature>
<protein>
    <submittedName>
        <fullName evidence="2">Uncharacterized protein</fullName>
    </submittedName>
</protein>
<reference evidence="2" key="2">
    <citation type="submission" date="2019-07" db="EMBL/GenBank/DDBJ databases">
        <authorList>
            <person name="Yang Y."/>
            <person name="Bocs S."/>
            <person name="Baudouin L."/>
        </authorList>
    </citation>
    <scope>NUCLEOTIDE SEQUENCE</scope>
    <source>
        <tissue evidence="2">Spear leaf of Hainan Tall coconut</tissue>
    </source>
</reference>
<keyword evidence="3" id="KW-1185">Reference proteome</keyword>
<keyword evidence="1" id="KW-0472">Membrane</keyword>
<reference evidence="2" key="1">
    <citation type="journal article" date="2017" name="Gigascience">
        <title>The genome draft of coconut (Cocos nucifera).</title>
        <authorList>
            <person name="Xiao Y."/>
            <person name="Xu P."/>
            <person name="Fan H."/>
            <person name="Baudouin L."/>
            <person name="Xia W."/>
            <person name="Bocs S."/>
            <person name="Xu J."/>
            <person name="Li Q."/>
            <person name="Guo A."/>
            <person name="Zhou L."/>
            <person name="Li J."/>
            <person name="Wu Y."/>
            <person name="Ma Z."/>
            <person name="Armero A."/>
            <person name="Issali A.E."/>
            <person name="Liu N."/>
            <person name="Peng M."/>
            <person name="Yang Y."/>
        </authorList>
    </citation>
    <scope>NUCLEOTIDE SEQUENCE</scope>
    <source>
        <tissue evidence="2">Spear leaf of Hainan Tall coconut</tissue>
    </source>
</reference>
<dbReference type="Proteomes" id="UP000797356">
    <property type="component" value="Chromosome 3"/>
</dbReference>
<dbReference type="PANTHER" id="PTHR34268">
    <property type="entry name" value="OS01G0321850 PROTEIN"/>
    <property type="match status" value="1"/>
</dbReference>